<evidence type="ECO:0000313" key="6">
    <source>
        <dbReference type="EMBL" id="CAH0111631.1"/>
    </source>
</evidence>
<dbReference type="GO" id="GO:0008270">
    <property type="term" value="F:zinc ion binding"/>
    <property type="evidence" value="ECO:0007669"/>
    <property type="project" value="UniProtKB-KW"/>
</dbReference>
<name>A0A8J2RVX7_9CRUS</name>
<evidence type="ECO:0000256" key="3">
    <source>
        <dbReference type="ARBA" id="ARBA00022833"/>
    </source>
</evidence>
<dbReference type="Gene3D" id="3.30.40.10">
    <property type="entry name" value="Zinc/RING finger domain, C3HC4 (zinc finger)"/>
    <property type="match status" value="1"/>
</dbReference>
<evidence type="ECO:0000256" key="4">
    <source>
        <dbReference type="PROSITE-ProRule" id="PRU00175"/>
    </source>
</evidence>
<evidence type="ECO:0000256" key="1">
    <source>
        <dbReference type="ARBA" id="ARBA00022723"/>
    </source>
</evidence>
<comment type="caution">
    <text evidence="6">The sequence shown here is derived from an EMBL/GenBank/DDBJ whole genome shotgun (WGS) entry which is preliminary data.</text>
</comment>
<feature type="domain" description="RING-type" evidence="5">
    <location>
        <begin position="17"/>
        <end position="60"/>
    </location>
</feature>
<keyword evidence="2 4" id="KW-0863">Zinc-finger</keyword>
<evidence type="ECO:0000256" key="2">
    <source>
        <dbReference type="ARBA" id="ARBA00022771"/>
    </source>
</evidence>
<organism evidence="6 7">
    <name type="scientific">Daphnia galeata</name>
    <dbReference type="NCBI Taxonomy" id="27404"/>
    <lineage>
        <taxon>Eukaryota</taxon>
        <taxon>Metazoa</taxon>
        <taxon>Ecdysozoa</taxon>
        <taxon>Arthropoda</taxon>
        <taxon>Crustacea</taxon>
        <taxon>Branchiopoda</taxon>
        <taxon>Diplostraca</taxon>
        <taxon>Cladocera</taxon>
        <taxon>Anomopoda</taxon>
        <taxon>Daphniidae</taxon>
        <taxon>Daphnia</taxon>
    </lineage>
</organism>
<keyword evidence="1" id="KW-0479">Metal-binding</keyword>
<reference evidence="6" key="1">
    <citation type="submission" date="2021-11" db="EMBL/GenBank/DDBJ databases">
        <authorList>
            <person name="Schell T."/>
        </authorList>
    </citation>
    <scope>NUCLEOTIDE SEQUENCE</scope>
    <source>
        <strain evidence="6">M5</strain>
    </source>
</reference>
<dbReference type="InterPro" id="IPR001841">
    <property type="entry name" value="Znf_RING"/>
</dbReference>
<evidence type="ECO:0000259" key="5">
    <source>
        <dbReference type="PROSITE" id="PS50089"/>
    </source>
</evidence>
<gene>
    <name evidence="6" type="ORF">DGAL_LOCUS15281</name>
</gene>
<dbReference type="OrthoDB" id="1630758at2759"/>
<dbReference type="PROSITE" id="PS50089">
    <property type="entry name" value="ZF_RING_2"/>
    <property type="match status" value="1"/>
</dbReference>
<dbReference type="SUPFAM" id="SSF57850">
    <property type="entry name" value="RING/U-box"/>
    <property type="match status" value="1"/>
</dbReference>
<dbReference type="Pfam" id="PF14634">
    <property type="entry name" value="zf-RING_5"/>
    <property type="match status" value="1"/>
</dbReference>
<dbReference type="PANTHER" id="PTHR25464:SF2">
    <property type="entry name" value="RING-TYPE DOMAIN-CONTAINING PROTEIN"/>
    <property type="match status" value="1"/>
</dbReference>
<dbReference type="InterPro" id="IPR013083">
    <property type="entry name" value="Znf_RING/FYVE/PHD"/>
</dbReference>
<dbReference type="InterPro" id="IPR017907">
    <property type="entry name" value="Znf_RING_CS"/>
</dbReference>
<dbReference type="PROSITE" id="PS00518">
    <property type="entry name" value="ZF_RING_1"/>
    <property type="match status" value="1"/>
</dbReference>
<dbReference type="AlphaFoldDB" id="A0A8J2RVX7"/>
<keyword evidence="7" id="KW-1185">Reference proteome</keyword>
<keyword evidence="3" id="KW-0862">Zinc</keyword>
<dbReference type="Proteomes" id="UP000789390">
    <property type="component" value="Unassembled WGS sequence"/>
</dbReference>
<dbReference type="EMBL" id="CAKKLH010000314">
    <property type="protein sequence ID" value="CAH0111631.1"/>
    <property type="molecule type" value="Genomic_DNA"/>
</dbReference>
<sequence length="357" mass="40147">MATANESSNDLEHFLNCGVCFCEFDDDTRKPKFLQCAHTVCLKCLQEICQLGSIICPFCRQTFLISNTASTLPNNSYALRMITLREEFKREKPTNVQGPTSLKSIGNQEIEKLFAVLQKRKKVEGQLELVMKSIIAAGDEVKKLQEENNLDMAQLISVIEISPDKVEKAPNFPLASVSSIPRPKYVFILKVSNQNGPVGQIRIRPAPKFHPEFVQKLGEFCYKSPNKFSSTIDMAQPGALVSVLMYHGLFRPTLGLVKKADLMTALKCGEVGLIGKKRIVMDWVNGYPSFTEWNFFFPLNPVNYEQKLFISSTAAELFGHIINTSIGSPETVLTQLSKYKKDGREHFVITIESEYDS</sequence>
<dbReference type="PANTHER" id="PTHR25464">
    <property type="entry name" value="TRIPARTITE MOTIF-CONTAINING PROTEIN 2-LIKE PROTEIN"/>
    <property type="match status" value="1"/>
</dbReference>
<protein>
    <recommendedName>
        <fullName evidence="5">RING-type domain-containing protein</fullName>
    </recommendedName>
</protein>
<evidence type="ECO:0000313" key="7">
    <source>
        <dbReference type="Proteomes" id="UP000789390"/>
    </source>
</evidence>
<proteinExistence type="predicted"/>
<accession>A0A8J2RVX7</accession>